<sequence length="150" mass="16039">MQRYAHRVPQRPSKLARAITASFVMGGLVVAVLAVAAAVHDPTSDAAWVAIPLGVLLVVWGVAFARMSAAETEDDGQTDNEAPSRGPLTRLSEAIALLGVYVVMRMLHRPLDSALVGVGGVLALRLVQLGIGRLVRRREQRDGEPEPLTD</sequence>
<accession>A0A175RQT5</accession>
<evidence type="ECO:0000313" key="2">
    <source>
        <dbReference type="EMBL" id="KTR05222.1"/>
    </source>
</evidence>
<dbReference type="PATRIC" id="fig|33881.3.peg.2476"/>
<organism evidence="2 3">
    <name type="scientific">Curtobacterium luteum</name>
    <dbReference type="NCBI Taxonomy" id="33881"/>
    <lineage>
        <taxon>Bacteria</taxon>
        <taxon>Bacillati</taxon>
        <taxon>Actinomycetota</taxon>
        <taxon>Actinomycetes</taxon>
        <taxon>Micrococcales</taxon>
        <taxon>Microbacteriaceae</taxon>
        <taxon>Curtobacterium</taxon>
    </lineage>
</organism>
<feature type="transmembrane region" description="Helical" evidence="1">
    <location>
        <begin position="21"/>
        <end position="40"/>
    </location>
</feature>
<keyword evidence="1" id="KW-0812">Transmembrane</keyword>
<reference evidence="2 3" key="1">
    <citation type="journal article" date="2016" name="Front. Microbiol.">
        <title>Genomic Resource of Rice Seed Associated Bacteria.</title>
        <authorList>
            <person name="Midha S."/>
            <person name="Bansal K."/>
            <person name="Sharma S."/>
            <person name="Kumar N."/>
            <person name="Patil P.P."/>
            <person name="Chaudhry V."/>
            <person name="Patil P.B."/>
        </authorList>
    </citation>
    <scope>NUCLEOTIDE SEQUENCE [LARGE SCALE GENOMIC DNA]</scope>
    <source>
        <strain evidence="2 3">NS184</strain>
    </source>
</reference>
<comment type="caution">
    <text evidence="2">The sequence shown here is derived from an EMBL/GenBank/DDBJ whole genome shotgun (WGS) entry which is preliminary data.</text>
</comment>
<dbReference type="Proteomes" id="UP000078252">
    <property type="component" value="Unassembled WGS sequence"/>
</dbReference>
<protein>
    <submittedName>
        <fullName evidence="2">Uncharacterized protein</fullName>
    </submittedName>
</protein>
<gene>
    <name evidence="2" type="ORF">NS184_10650</name>
</gene>
<keyword evidence="1" id="KW-1133">Transmembrane helix</keyword>
<dbReference type="EMBL" id="LDQC01000058">
    <property type="protein sequence ID" value="KTR05222.1"/>
    <property type="molecule type" value="Genomic_DNA"/>
</dbReference>
<proteinExistence type="predicted"/>
<keyword evidence="1" id="KW-0472">Membrane</keyword>
<evidence type="ECO:0000313" key="3">
    <source>
        <dbReference type="Proteomes" id="UP000078252"/>
    </source>
</evidence>
<dbReference type="AlphaFoldDB" id="A0A175RQT5"/>
<feature type="transmembrane region" description="Helical" evidence="1">
    <location>
        <begin position="46"/>
        <end position="67"/>
    </location>
</feature>
<name>A0A175RQT5_9MICO</name>
<evidence type="ECO:0000256" key="1">
    <source>
        <dbReference type="SAM" id="Phobius"/>
    </source>
</evidence>